<evidence type="ECO:0000313" key="2">
    <source>
        <dbReference type="Proteomes" id="UP000235672"/>
    </source>
</evidence>
<dbReference type="Proteomes" id="UP000235672">
    <property type="component" value="Unassembled WGS sequence"/>
</dbReference>
<keyword evidence="2" id="KW-1185">Reference proteome</keyword>
<organism evidence="1 2">
    <name type="scientific">Hyaloscypha hepaticicola</name>
    <dbReference type="NCBI Taxonomy" id="2082293"/>
    <lineage>
        <taxon>Eukaryota</taxon>
        <taxon>Fungi</taxon>
        <taxon>Dikarya</taxon>
        <taxon>Ascomycota</taxon>
        <taxon>Pezizomycotina</taxon>
        <taxon>Leotiomycetes</taxon>
        <taxon>Helotiales</taxon>
        <taxon>Hyaloscyphaceae</taxon>
        <taxon>Hyaloscypha</taxon>
    </lineage>
</organism>
<gene>
    <name evidence="1" type="ORF">NA56DRAFT_711770</name>
</gene>
<reference evidence="1 2" key="1">
    <citation type="submission" date="2016-05" db="EMBL/GenBank/DDBJ databases">
        <title>A degradative enzymes factory behind the ericoid mycorrhizal symbiosis.</title>
        <authorList>
            <consortium name="DOE Joint Genome Institute"/>
            <person name="Martino E."/>
            <person name="Morin E."/>
            <person name="Grelet G."/>
            <person name="Kuo A."/>
            <person name="Kohler A."/>
            <person name="Daghino S."/>
            <person name="Barry K."/>
            <person name="Choi C."/>
            <person name="Cichocki N."/>
            <person name="Clum A."/>
            <person name="Copeland A."/>
            <person name="Hainaut M."/>
            <person name="Haridas S."/>
            <person name="Labutti K."/>
            <person name="Lindquist E."/>
            <person name="Lipzen A."/>
            <person name="Khouja H.-R."/>
            <person name="Murat C."/>
            <person name="Ohm R."/>
            <person name="Olson A."/>
            <person name="Spatafora J."/>
            <person name="Veneault-Fourrey C."/>
            <person name="Henrissat B."/>
            <person name="Grigoriev I."/>
            <person name="Martin F."/>
            <person name="Perotto S."/>
        </authorList>
    </citation>
    <scope>NUCLEOTIDE SEQUENCE [LARGE SCALE GENOMIC DNA]</scope>
    <source>
        <strain evidence="1 2">UAMH 7357</strain>
    </source>
</reference>
<accession>A0A2J6PIP4</accession>
<protein>
    <submittedName>
        <fullName evidence="1">Uncharacterized protein</fullName>
    </submittedName>
</protein>
<name>A0A2J6PIP4_9HELO</name>
<dbReference type="EMBL" id="KZ613528">
    <property type="protein sequence ID" value="PMD13756.1"/>
    <property type="molecule type" value="Genomic_DNA"/>
</dbReference>
<sequence>MSNTTVSSPVIKATSEDFSTNMIPSHTVITLHALTLCLTLDFTTQPSSFWTGEAFIPYRGTLLDTLSFYLKPAFNLPSNPPNILKVIISISFPKPRTQSNSIRLTQRNLVNRVAGLLKYLEGEIEILYMCEEIEWSQAQCLAPFFGLRGRRKIKLKEGGREARVLGAGSEMATKLQTEWRRMRDQRELY</sequence>
<evidence type="ECO:0000313" key="1">
    <source>
        <dbReference type="EMBL" id="PMD13756.1"/>
    </source>
</evidence>
<dbReference type="AlphaFoldDB" id="A0A2J6PIP4"/>
<dbReference type="OrthoDB" id="3558463at2759"/>
<proteinExistence type="predicted"/>